<dbReference type="InterPro" id="IPR003439">
    <property type="entry name" value="ABC_transporter-like_ATP-bd"/>
</dbReference>
<dbReference type="GO" id="GO:0005524">
    <property type="term" value="F:ATP binding"/>
    <property type="evidence" value="ECO:0007669"/>
    <property type="project" value="UniProtKB-KW"/>
</dbReference>
<dbReference type="PROSITE" id="PS50893">
    <property type="entry name" value="ABC_TRANSPORTER_2"/>
    <property type="match status" value="1"/>
</dbReference>
<keyword evidence="2" id="KW-0813">Transport</keyword>
<reference evidence="6 7" key="1">
    <citation type="submission" date="2016-04" db="EMBL/GenBank/DDBJ databases">
        <title>Complete genome sequence of Bacillus oceanisediminis strain 2691.</title>
        <authorList>
            <person name="Jeong H."/>
            <person name="Kim H.J."/>
            <person name="Lee D.-W."/>
        </authorList>
    </citation>
    <scope>NUCLEOTIDE SEQUENCE [LARGE SCALE GENOMIC DNA]</scope>
    <source>
        <strain evidence="6 7">2691</strain>
    </source>
</reference>
<keyword evidence="3" id="KW-0547">Nucleotide-binding</keyword>
<dbReference type="GO" id="GO:0016887">
    <property type="term" value="F:ATP hydrolysis activity"/>
    <property type="evidence" value="ECO:0007669"/>
    <property type="project" value="InterPro"/>
</dbReference>
<dbReference type="InterPro" id="IPR027417">
    <property type="entry name" value="P-loop_NTPase"/>
</dbReference>
<comment type="similarity">
    <text evidence="1">Belongs to the ABC transporter superfamily.</text>
</comment>
<dbReference type="EMBL" id="CP015506">
    <property type="protein sequence ID" value="AND41052.1"/>
    <property type="molecule type" value="Genomic_DNA"/>
</dbReference>
<protein>
    <submittedName>
        <fullName evidence="6">ABC transporter ATP-binding protein</fullName>
    </submittedName>
</protein>
<dbReference type="AlphaFoldDB" id="A0A160MDG1"/>
<dbReference type="Pfam" id="PF00005">
    <property type="entry name" value="ABC_tran"/>
    <property type="match status" value="1"/>
</dbReference>
<accession>A0A160MDG1</accession>
<evidence type="ECO:0000256" key="3">
    <source>
        <dbReference type="ARBA" id="ARBA00022741"/>
    </source>
</evidence>
<dbReference type="SMART" id="SM00382">
    <property type="entry name" value="AAA"/>
    <property type="match status" value="1"/>
</dbReference>
<dbReference type="Gene3D" id="3.40.50.300">
    <property type="entry name" value="P-loop containing nucleotide triphosphate hydrolases"/>
    <property type="match status" value="1"/>
</dbReference>
<dbReference type="Pfam" id="PF13732">
    <property type="entry name" value="DrrA1-3_C"/>
    <property type="match status" value="1"/>
</dbReference>
<name>A0A160MDG1_9BACI</name>
<dbReference type="PROSITE" id="PS00211">
    <property type="entry name" value="ABC_TRANSPORTER_1"/>
    <property type="match status" value="1"/>
</dbReference>
<dbReference type="InterPro" id="IPR017871">
    <property type="entry name" value="ABC_transporter-like_CS"/>
</dbReference>
<evidence type="ECO:0000313" key="7">
    <source>
        <dbReference type="Proteomes" id="UP000077856"/>
    </source>
</evidence>
<proteinExistence type="inferred from homology"/>
<evidence type="ECO:0000256" key="2">
    <source>
        <dbReference type="ARBA" id="ARBA00022448"/>
    </source>
</evidence>
<dbReference type="KEGG" id="bon:A361_18485"/>
<dbReference type="InterPro" id="IPR025302">
    <property type="entry name" value="DrrA1/2-like_C"/>
</dbReference>
<organism evidence="6 7">
    <name type="scientific">Cytobacillus oceanisediminis 2691</name>
    <dbReference type="NCBI Taxonomy" id="1196031"/>
    <lineage>
        <taxon>Bacteria</taxon>
        <taxon>Bacillati</taxon>
        <taxon>Bacillota</taxon>
        <taxon>Bacilli</taxon>
        <taxon>Bacillales</taxon>
        <taxon>Bacillaceae</taxon>
        <taxon>Cytobacillus</taxon>
    </lineage>
</organism>
<dbReference type="SUPFAM" id="SSF52540">
    <property type="entry name" value="P-loop containing nucleoside triphosphate hydrolases"/>
    <property type="match status" value="1"/>
</dbReference>
<gene>
    <name evidence="6" type="ORF">A361_18485</name>
</gene>
<dbReference type="STRING" id="1196031.A361_18485"/>
<dbReference type="RefSeq" id="WP_009332532.1">
    <property type="nucleotide sequence ID" value="NZ_CP015506.1"/>
</dbReference>
<evidence type="ECO:0000313" key="6">
    <source>
        <dbReference type="EMBL" id="AND41052.1"/>
    </source>
</evidence>
<dbReference type="PANTHER" id="PTHR43335">
    <property type="entry name" value="ABC TRANSPORTER, ATP-BINDING PROTEIN"/>
    <property type="match status" value="1"/>
</dbReference>
<evidence type="ECO:0000256" key="1">
    <source>
        <dbReference type="ARBA" id="ARBA00005417"/>
    </source>
</evidence>
<feature type="domain" description="ABC transporter" evidence="5">
    <location>
        <begin position="4"/>
        <end position="229"/>
    </location>
</feature>
<dbReference type="InterPro" id="IPR003593">
    <property type="entry name" value="AAA+_ATPase"/>
</dbReference>
<sequence>MPVVNIINLKKRFQDLEVIKGLDFQLSERKCIALLGANGAGKTTTLKMLAGLVKPDSGAIVFEGAEKADFRRLIGYLPQFPVFYEWMTGNEFLEYAGQLAGLSKSEAKDRAKELLELTGIAEAKNRRIGKYSGGMKQRLGIAQAIIHRPKLVMLDEPVSALDPFGRREVLELMDKLKKESAILFSTHILNDAEEICDEILFLHNGELVESGTLAGLRTKHQQAKIDLAFKENTLQYAEELSLLQPVSSMKLDGEYASFLVEDIEYARELFLTEIMKRNLPLVKFEISRTRLEDVFMKVVQK</sequence>
<dbReference type="PANTHER" id="PTHR43335:SF11">
    <property type="entry name" value="ABC TRANSPORTER RELATED"/>
    <property type="match status" value="1"/>
</dbReference>
<dbReference type="CDD" id="cd03230">
    <property type="entry name" value="ABC_DR_subfamily_A"/>
    <property type="match status" value="1"/>
</dbReference>
<evidence type="ECO:0000259" key="5">
    <source>
        <dbReference type="PROSITE" id="PS50893"/>
    </source>
</evidence>
<dbReference type="Proteomes" id="UP000077856">
    <property type="component" value="Chromosome"/>
</dbReference>
<evidence type="ECO:0000256" key="4">
    <source>
        <dbReference type="ARBA" id="ARBA00022840"/>
    </source>
</evidence>
<keyword evidence="4 6" id="KW-0067">ATP-binding</keyword>
<dbReference type="eggNOG" id="COG1131">
    <property type="taxonomic scope" value="Bacteria"/>
</dbReference>